<proteinExistence type="predicted"/>
<name>A0A5M8QJH0_9MICO</name>
<gene>
    <name evidence="1" type="ORF">FQ330_01760</name>
</gene>
<protein>
    <submittedName>
        <fullName evidence="1">Uncharacterized protein</fullName>
    </submittedName>
</protein>
<dbReference type="OrthoDB" id="4861283at2"/>
<keyword evidence="2" id="KW-1185">Reference proteome</keyword>
<evidence type="ECO:0000313" key="1">
    <source>
        <dbReference type="EMBL" id="KAA6436169.1"/>
    </source>
</evidence>
<dbReference type="RefSeq" id="WP_128189890.1">
    <property type="nucleotide sequence ID" value="NZ_VOIR01000011.1"/>
</dbReference>
<evidence type="ECO:0000313" key="2">
    <source>
        <dbReference type="Proteomes" id="UP000323221"/>
    </source>
</evidence>
<sequence>MSDPHVLGPGLAPTPFTAAEIRAGCPDGRWVLSRTERAGEVAFHRSGFEEGDADGCTCTTVTTDASGRPTGQVRRRRATWRELQGHAAFPAEATSVATERIRLAVGELECLRYEVRGDAGTSTFWFALAHPGMPVRYRTGDAEVEVVALG</sequence>
<accession>A0A5M8QJH0</accession>
<dbReference type="AlphaFoldDB" id="A0A5M8QJH0"/>
<dbReference type="Proteomes" id="UP000323221">
    <property type="component" value="Unassembled WGS sequence"/>
</dbReference>
<reference evidence="1 2" key="1">
    <citation type="submission" date="2019-08" db="EMBL/GenBank/DDBJ databases">
        <title>Agrococcus lahaulensis sp. nov., isolated from a cold desert of the Indian Himalayas.</title>
        <authorList>
            <person name="Qu J.H."/>
        </authorList>
    </citation>
    <scope>NUCLEOTIDE SEQUENCE [LARGE SCALE GENOMIC DNA]</scope>
    <source>
        <strain evidence="1 2">NS18</strain>
    </source>
</reference>
<organism evidence="1 2">
    <name type="scientific">Agrococcus sediminis</name>
    <dbReference type="NCBI Taxonomy" id="2599924"/>
    <lineage>
        <taxon>Bacteria</taxon>
        <taxon>Bacillati</taxon>
        <taxon>Actinomycetota</taxon>
        <taxon>Actinomycetes</taxon>
        <taxon>Micrococcales</taxon>
        <taxon>Microbacteriaceae</taxon>
        <taxon>Agrococcus</taxon>
    </lineage>
</organism>
<dbReference type="EMBL" id="VOIR01000011">
    <property type="protein sequence ID" value="KAA6436169.1"/>
    <property type="molecule type" value="Genomic_DNA"/>
</dbReference>
<comment type="caution">
    <text evidence="1">The sequence shown here is derived from an EMBL/GenBank/DDBJ whole genome shotgun (WGS) entry which is preliminary data.</text>
</comment>